<dbReference type="CDD" id="cd07036">
    <property type="entry name" value="TPP_PYR_E1-PDHc-beta_like"/>
    <property type="match status" value="1"/>
</dbReference>
<dbReference type="GO" id="GO:0000287">
    <property type="term" value="F:magnesium ion binding"/>
    <property type="evidence" value="ECO:0007669"/>
    <property type="project" value="UniProtKB-ARBA"/>
</dbReference>
<comment type="caution">
    <text evidence="8">The sequence shown here is derived from an EMBL/GenBank/DDBJ whole genome shotgun (WGS) entry which is preliminary data.</text>
</comment>
<dbReference type="EC" id="2.3.1.61" evidence="2"/>
<keyword evidence="5" id="KW-0786">Thiamine pyrophosphate</keyword>
<dbReference type="InterPro" id="IPR029061">
    <property type="entry name" value="THDP-binding"/>
</dbReference>
<keyword evidence="3" id="KW-0816">Tricarboxylic acid cycle</keyword>
<dbReference type="EMBL" id="SOFI01000003">
    <property type="protein sequence ID" value="TFB79554.1"/>
    <property type="molecule type" value="Genomic_DNA"/>
</dbReference>
<dbReference type="GO" id="GO:0004591">
    <property type="term" value="F:oxoglutarate dehydrogenase (succinyl-transferring) activity"/>
    <property type="evidence" value="ECO:0007669"/>
    <property type="project" value="UniProtKB-EC"/>
</dbReference>
<dbReference type="InterPro" id="IPR001017">
    <property type="entry name" value="DH_E1"/>
</dbReference>
<dbReference type="Gene3D" id="3.40.50.970">
    <property type="match status" value="2"/>
</dbReference>
<name>A0A4R8V8V3_9MICO</name>
<dbReference type="SUPFAM" id="SSF52922">
    <property type="entry name" value="TK C-terminal domain-like"/>
    <property type="match status" value="1"/>
</dbReference>
<reference evidence="8 9" key="1">
    <citation type="submission" date="2019-03" db="EMBL/GenBank/DDBJ databases">
        <title>Genomics of glacier-inhabiting Cryobacterium strains.</title>
        <authorList>
            <person name="Liu Q."/>
            <person name="Xin Y.-H."/>
        </authorList>
    </citation>
    <scope>NUCLEOTIDE SEQUENCE [LARGE SCALE GENOMIC DNA]</scope>
    <source>
        <strain evidence="8 9">CGMCC 1.10440</strain>
    </source>
</reference>
<evidence type="ECO:0000256" key="4">
    <source>
        <dbReference type="ARBA" id="ARBA00023002"/>
    </source>
</evidence>
<comment type="cofactor">
    <cofactor evidence="1">
        <name>thiamine diphosphate</name>
        <dbReference type="ChEBI" id="CHEBI:58937"/>
    </cofactor>
</comment>
<dbReference type="AlphaFoldDB" id="A0A4R8V8V3"/>
<keyword evidence="4" id="KW-0560">Oxidoreductase</keyword>
<dbReference type="CDD" id="cd02000">
    <property type="entry name" value="TPP_E1_PDC_ADC_BCADC"/>
    <property type="match status" value="1"/>
</dbReference>
<dbReference type="Proteomes" id="UP000298488">
    <property type="component" value="Unassembled WGS sequence"/>
</dbReference>
<evidence type="ECO:0000256" key="5">
    <source>
        <dbReference type="ARBA" id="ARBA00023052"/>
    </source>
</evidence>
<evidence type="ECO:0000313" key="9">
    <source>
        <dbReference type="Proteomes" id="UP000298488"/>
    </source>
</evidence>
<dbReference type="InterPro" id="IPR009014">
    <property type="entry name" value="Transketo_C/PFOR_II"/>
</dbReference>
<organism evidence="8 9">
    <name type="scientific">Terrimesophilobacter mesophilus</name>
    <dbReference type="NCBI Taxonomy" id="433647"/>
    <lineage>
        <taxon>Bacteria</taxon>
        <taxon>Bacillati</taxon>
        <taxon>Actinomycetota</taxon>
        <taxon>Actinomycetes</taxon>
        <taxon>Micrococcales</taxon>
        <taxon>Microbacteriaceae</taxon>
        <taxon>Terrimesophilobacter</taxon>
    </lineage>
</organism>
<dbReference type="PANTHER" id="PTHR43257:SF2">
    <property type="entry name" value="PYRUVATE DEHYDROGENASE E1 COMPONENT SUBUNIT BETA"/>
    <property type="match status" value="1"/>
</dbReference>
<dbReference type="RefSeq" id="WP_104095427.1">
    <property type="nucleotide sequence ID" value="NZ_JACHBP010000001.1"/>
</dbReference>
<keyword evidence="9" id="KW-1185">Reference proteome</keyword>
<evidence type="ECO:0000313" key="8">
    <source>
        <dbReference type="EMBL" id="TFB79554.1"/>
    </source>
</evidence>
<dbReference type="InterPro" id="IPR005475">
    <property type="entry name" value="Transketolase-like_Pyr-bd"/>
</dbReference>
<feature type="domain" description="Transketolase-like pyrimidine-binding" evidence="7">
    <location>
        <begin position="335"/>
        <end position="510"/>
    </location>
</feature>
<dbReference type="OrthoDB" id="9766715at2"/>
<dbReference type="FunFam" id="3.40.50.970:FF:000001">
    <property type="entry name" value="Pyruvate dehydrogenase E1 beta subunit"/>
    <property type="match status" value="1"/>
</dbReference>
<dbReference type="GO" id="GO:0006099">
    <property type="term" value="P:tricarboxylic acid cycle"/>
    <property type="evidence" value="ECO:0007669"/>
    <property type="project" value="UniProtKB-KW"/>
</dbReference>
<protein>
    <recommendedName>
        <fullName evidence="2">dihydrolipoyllysine-residue succinyltransferase</fullName>
        <ecNumber evidence="2">2.3.1.61</ecNumber>
    </recommendedName>
</protein>
<accession>A0A4R8V8V3</accession>
<sequence>MPEAVDYYVHMRWIREFEAKCLELSREGVIEGSIHLCAGQEAIPVGFAGVLQDHDSVFATYRGHGWAMAAGVSPTSLLAEICHRGSGTNAGRAGSAFLSPSSGKFKGENSIVGAAVSIAAGAALAAVSKSTGGVAVVSIGDGAMNQGSVTEALVFASTRNLPLVVVCENNGWAEMTPTSTMMRGENLVDRAAGLGITHRIVDGRDPHDVATNAAWALEVARSGGGPVFLECKVSRLWGHYNKDIEHYRPSGDKELADANDPLNVELQKLVDSGSTDVAALEAIDESVRAQIEEIAAQVMLMPTPDARSATTHVVSTAVPTPTQDADMAIGVSTRLTYQRAANAALAKELENRPNLLVYGEDIAQPGGVFGVTRGLQKRFGDQRVFDTPIAENAILGSAFGAAISGMRPVVEIMWADFLLVALDQLINQAANARYVSSGMTSAPMVVRTQQGATPGSSPQHSQSLEALLAHIPGLKVGMVANATDAYSMLRAAIADDDPCILFESRAQYQEEGDVFLDGPLEPAAGGRTVRQGDGPAIISWGSMVGTALEAASRLAQEGIEVSVHNLRWVSPIDDALLAEAVKVSGGRVLVAHEANVTGGVGGEVAARIQSAHFTELAMPVKRLGALDSRIPASPALQAAIVPTADAIVRSIRQMLGWASEPVRS</sequence>
<proteinExistence type="predicted"/>
<dbReference type="SUPFAM" id="SSF52518">
    <property type="entry name" value="Thiamin diphosphate-binding fold (THDP-binding)"/>
    <property type="match status" value="2"/>
</dbReference>
<dbReference type="Gene3D" id="3.40.50.920">
    <property type="match status" value="1"/>
</dbReference>
<dbReference type="Pfam" id="PF02779">
    <property type="entry name" value="Transket_pyr"/>
    <property type="match status" value="1"/>
</dbReference>
<evidence type="ECO:0000259" key="7">
    <source>
        <dbReference type="SMART" id="SM00861"/>
    </source>
</evidence>
<dbReference type="Pfam" id="PF02780">
    <property type="entry name" value="Transketolase_C"/>
    <property type="match status" value="1"/>
</dbReference>
<gene>
    <name evidence="8" type="ORF">E3N84_05530</name>
</gene>
<dbReference type="GO" id="GO:0004149">
    <property type="term" value="F:dihydrolipoyllysine-residue succinyltransferase activity"/>
    <property type="evidence" value="ECO:0007669"/>
    <property type="project" value="UniProtKB-EC"/>
</dbReference>
<evidence type="ECO:0000256" key="2">
    <source>
        <dbReference type="ARBA" id="ARBA00012945"/>
    </source>
</evidence>
<dbReference type="SMART" id="SM00861">
    <property type="entry name" value="Transket_pyr"/>
    <property type="match status" value="1"/>
</dbReference>
<dbReference type="Pfam" id="PF00676">
    <property type="entry name" value="E1_dh"/>
    <property type="match status" value="1"/>
</dbReference>
<comment type="catalytic activity">
    <reaction evidence="6">
        <text>N(6)-[(R)-lipoyl]-L-lysyl-[protein] + 2-oxoglutarate + H(+) = N(6)-[(R)-S(8)-succinyldihydrolipoyl]-L-lysyl-[protein] + CO2</text>
        <dbReference type="Rhea" id="RHEA:12188"/>
        <dbReference type="Rhea" id="RHEA-COMP:10474"/>
        <dbReference type="Rhea" id="RHEA-COMP:20092"/>
        <dbReference type="ChEBI" id="CHEBI:15378"/>
        <dbReference type="ChEBI" id="CHEBI:16526"/>
        <dbReference type="ChEBI" id="CHEBI:16810"/>
        <dbReference type="ChEBI" id="CHEBI:83099"/>
        <dbReference type="ChEBI" id="CHEBI:83120"/>
        <dbReference type="EC" id="1.2.4.2"/>
    </reaction>
</comment>
<evidence type="ECO:0000256" key="1">
    <source>
        <dbReference type="ARBA" id="ARBA00001964"/>
    </source>
</evidence>
<evidence type="ECO:0000256" key="6">
    <source>
        <dbReference type="ARBA" id="ARBA00051911"/>
    </source>
</evidence>
<evidence type="ECO:0000256" key="3">
    <source>
        <dbReference type="ARBA" id="ARBA00022532"/>
    </source>
</evidence>
<dbReference type="InterPro" id="IPR033248">
    <property type="entry name" value="Transketolase_C"/>
</dbReference>
<dbReference type="PANTHER" id="PTHR43257">
    <property type="entry name" value="PYRUVATE DEHYDROGENASE E1 COMPONENT BETA SUBUNIT"/>
    <property type="match status" value="1"/>
</dbReference>